<protein>
    <submittedName>
        <fullName evidence="6">Unannotated protein</fullName>
    </submittedName>
</protein>
<dbReference type="Pfam" id="PF00496">
    <property type="entry name" value="SBP_bac_5"/>
    <property type="match status" value="1"/>
</dbReference>
<evidence type="ECO:0000256" key="1">
    <source>
        <dbReference type="ARBA" id="ARBA00005695"/>
    </source>
</evidence>
<dbReference type="GO" id="GO:0042597">
    <property type="term" value="C:periplasmic space"/>
    <property type="evidence" value="ECO:0007669"/>
    <property type="project" value="UniProtKB-ARBA"/>
</dbReference>
<name>A0A6J6MB38_9ZZZZ</name>
<feature type="domain" description="Solute-binding protein family 5" evidence="4">
    <location>
        <begin position="92"/>
        <end position="421"/>
    </location>
</feature>
<evidence type="ECO:0000313" key="6">
    <source>
        <dbReference type="EMBL" id="CAB4671072.1"/>
    </source>
</evidence>
<evidence type="ECO:0000256" key="3">
    <source>
        <dbReference type="ARBA" id="ARBA00022729"/>
    </source>
</evidence>
<dbReference type="EMBL" id="CAEZVQ010000161">
    <property type="protein sequence ID" value="CAB4641742.1"/>
    <property type="molecule type" value="Genomic_DNA"/>
</dbReference>
<dbReference type="GO" id="GO:0043190">
    <property type="term" value="C:ATP-binding cassette (ABC) transporter complex"/>
    <property type="evidence" value="ECO:0007669"/>
    <property type="project" value="InterPro"/>
</dbReference>
<organism evidence="6">
    <name type="scientific">freshwater metagenome</name>
    <dbReference type="NCBI Taxonomy" id="449393"/>
    <lineage>
        <taxon>unclassified sequences</taxon>
        <taxon>metagenomes</taxon>
        <taxon>ecological metagenomes</taxon>
    </lineage>
</organism>
<dbReference type="CDD" id="cd00995">
    <property type="entry name" value="PBP2_NikA_DppA_OppA_like"/>
    <property type="match status" value="1"/>
</dbReference>
<comment type="similarity">
    <text evidence="1">Belongs to the bacterial solute-binding protein 5 family.</text>
</comment>
<dbReference type="AlphaFoldDB" id="A0A6J6MB38"/>
<dbReference type="Gene3D" id="3.10.105.10">
    <property type="entry name" value="Dipeptide-binding Protein, Domain 3"/>
    <property type="match status" value="1"/>
</dbReference>
<proteinExistence type="inferred from homology"/>
<reference evidence="6" key="1">
    <citation type="submission" date="2020-05" db="EMBL/GenBank/DDBJ databases">
        <authorList>
            <person name="Chiriac C."/>
            <person name="Salcher M."/>
            <person name="Ghai R."/>
            <person name="Kavagutti S V."/>
        </authorList>
    </citation>
    <scope>NUCLEOTIDE SEQUENCE</scope>
</reference>
<dbReference type="InterPro" id="IPR000914">
    <property type="entry name" value="SBP_5_dom"/>
</dbReference>
<dbReference type="PANTHER" id="PTHR30290">
    <property type="entry name" value="PERIPLASMIC BINDING COMPONENT OF ABC TRANSPORTER"/>
    <property type="match status" value="1"/>
</dbReference>
<dbReference type="GO" id="GO:1904680">
    <property type="term" value="F:peptide transmembrane transporter activity"/>
    <property type="evidence" value="ECO:0007669"/>
    <property type="project" value="TreeGrafter"/>
</dbReference>
<dbReference type="EMBL" id="CAEZWV010000013">
    <property type="protein sequence ID" value="CAB4671072.1"/>
    <property type="molecule type" value="Genomic_DNA"/>
</dbReference>
<accession>A0A6J6MB38</accession>
<keyword evidence="2" id="KW-0813">Transport</keyword>
<dbReference type="InterPro" id="IPR030678">
    <property type="entry name" value="Peptide/Ni-bd"/>
</dbReference>
<evidence type="ECO:0000256" key="2">
    <source>
        <dbReference type="ARBA" id="ARBA00022448"/>
    </source>
</evidence>
<keyword evidence="3" id="KW-0732">Signal</keyword>
<dbReference type="GO" id="GO:0015833">
    <property type="term" value="P:peptide transport"/>
    <property type="evidence" value="ECO:0007669"/>
    <property type="project" value="TreeGrafter"/>
</dbReference>
<evidence type="ECO:0000313" key="5">
    <source>
        <dbReference type="EMBL" id="CAB4641742.1"/>
    </source>
</evidence>
<gene>
    <name evidence="5" type="ORF">UFOPK2086_01051</name>
    <name evidence="6" type="ORF">UFOPK2295_00806</name>
</gene>
<dbReference type="Gene3D" id="3.40.190.10">
    <property type="entry name" value="Periplasmic binding protein-like II"/>
    <property type="match status" value="1"/>
</dbReference>
<dbReference type="InterPro" id="IPR039424">
    <property type="entry name" value="SBP_5"/>
</dbReference>
<evidence type="ECO:0000259" key="4">
    <source>
        <dbReference type="Pfam" id="PF00496"/>
    </source>
</evidence>
<dbReference type="PANTHER" id="PTHR30290:SF9">
    <property type="entry name" value="OLIGOPEPTIDE-BINDING PROTEIN APPA"/>
    <property type="match status" value="1"/>
</dbReference>
<sequence length="572" mass="61655">MKTQGRVIRSRMTKRLGAALSVALIGSTLAATGSQAAPKPEAGAPKYGGTVTMLIDGSIAGHCFANALPGGPLGASRSIYESLVERTNKGKYVGFLAESFTSSDNKVWNIKLRPGITYSNGEAFNAASVKQNIDIGRGAVTTYLSTGVGINSNILQVDVVDDLNVRVTLERPDNDFLGLMYRAGRYVMRAPAQIADRATCSTNPIGTGPFKLQSFTQDEQVVVKNPTYWRKDGKGRQLPYLDKIEFIVVKEASQRAASVRRGTADAGFFVQGDATFTNDLANRKSLVTGYKSTQTAWGQWMPNQNKAGSPFKFLNCRLAAAHSIDWKSYNKVRLKGNGDYSGSVVGKSHIMYTKKGAPTYNLAKAKDYLAKCNTDLGAAAPMKITLYADTSTQSQNNTKFIQKSMEKAGILFNAPFIGESALLVSKIYKGGGNDFDFAEGTPAEGGSPGYVIPFFVSKAFMTGTVNPIANTSYGKVYNTVIALGNHSDTKVDDLIYAAQAEKDPKLAKTKWQAATQYIQEQGIAIPAVHGGFQVYVNNKAKLRGIGTLKMPGGQMADVVETKGFEWTGIWKG</sequence>
<dbReference type="PIRSF" id="PIRSF002741">
    <property type="entry name" value="MppA"/>
    <property type="match status" value="1"/>
</dbReference>
<dbReference type="SUPFAM" id="SSF53850">
    <property type="entry name" value="Periplasmic binding protein-like II"/>
    <property type="match status" value="1"/>
</dbReference>